<dbReference type="Gene3D" id="3.40.50.300">
    <property type="entry name" value="P-loop containing nucleotide triphosphate hydrolases"/>
    <property type="match status" value="1"/>
</dbReference>
<comment type="caution">
    <text evidence="3">The sequence shown here is derived from an EMBL/GenBank/DDBJ whole genome shotgun (WGS) entry which is preliminary data.</text>
</comment>
<keyword evidence="3" id="KW-0547">Nucleotide-binding</keyword>
<dbReference type="GO" id="GO:0005524">
    <property type="term" value="F:ATP binding"/>
    <property type="evidence" value="ECO:0007669"/>
    <property type="project" value="UniProtKB-KW"/>
</dbReference>
<dbReference type="Proteomes" id="UP000824150">
    <property type="component" value="Unassembled WGS sequence"/>
</dbReference>
<feature type="compositionally biased region" description="Basic and acidic residues" evidence="2">
    <location>
        <begin position="1228"/>
        <end position="1242"/>
    </location>
</feature>
<keyword evidence="1" id="KW-0175">Coiled coil</keyword>
<gene>
    <name evidence="3" type="ORF">IAA31_06520</name>
</gene>
<reference evidence="3" key="1">
    <citation type="journal article" date="2021" name="PeerJ">
        <title>Extensive microbial diversity within the chicken gut microbiome revealed by metagenomics and culture.</title>
        <authorList>
            <person name="Gilroy R."/>
            <person name="Ravi A."/>
            <person name="Getino M."/>
            <person name="Pursley I."/>
            <person name="Horton D.L."/>
            <person name="Alikhan N.F."/>
            <person name="Baker D."/>
            <person name="Gharbi K."/>
            <person name="Hall N."/>
            <person name="Watson M."/>
            <person name="Adriaenssens E.M."/>
            <person name="Foster-Nyarko E."/>
            <person name="Jarju S."/>
            <person name="Secka A."/>
            <person name="Antonio M."/>
            <person name="Oren A."/>
            <person name="Chaudhuri R.R."/>
            <person name="La Ragione R."/>
            <person name="Hildebrand F."/>
            <person name="Pallen M.J."/>
        </authorList>
    </citation>
    <scope>NUCLEOTIDE SEQUENCE</scope>
    <source>
        <strain evidence="3">687</strain>
    </source>
</reference>
<feature type="coiled-coil region" evidence="1">
    <location>
        <begin position="413"/>
        <end position="447"/>
    </location>
</feature>
<protein>
    <submittedName>
        <fullName evidence="3">ATP-binding cassette domain-containing protein</fullName>
    </submittedName>
</protein>
<dbReference type="Pfam" id="PF13558">
    <property type="entry name" value="SbcC_Walker_B"/>
    <property type="match status" value="1"/>
</dbReference>
<feature type="region of interest" description="Disordered" evidence="2">
    <location>
        <begin position="1133"/>
        <end position="1242"/>
    </location>
</feature>
<organism evidence="3 4">
    <name type="scientific">Candidatus Anaerobiospirillum merdipullorum</name>
    <dbReference type="NCBI Taxonomy" id="2838450"/>
    <lineage>
        <taxon>Bacteria</taxon>
        <taxon>Pseudomonadati</taxon>
        <taxon>Pseudomonadota</taxon>
        <taxon>Gammaproteobacteria</taxon>
        <taxon>Aeromonadales</taxon>
        <taxon>Succinivibrionaceae</taxon>
        <taxon>Anaerobiospirillum</taxon>
    </lineage>
</organism>
<name>A0A9E2KNK2_9GAMM</name>
<evidence type="ECO:0000256" key="2">
    <source>
        <dbReference type="SAM" id="MobiDB-lite"/>
    </source>
</evidence>
<evidence type="ECO:0000313" key="4">
    <source>
        <dbReference type="Proteomes" id="UP000824150"/>
    </source>
</evidence>
<feature type="coiled-coil region" evidence="1">
    <location>
        <begin position="786"/>
        <end position="817"/>
    </location>
</feature>
<evidence type="ECO:0000256" key="1">
    <source>
        <dbReference type="SAM" id="Coils"/>
    </source>
</evidence>
<keyword evidence="3" id="KW-0067">ATP-binding</keyword>
<feature type="compositionally biased region" description="Basic and acidic residues" evidence="2">
    <location>
        <begin position="1140"/>
        <end position="1152"/>
    </location>
</feature>
<dbReference type="AlphaFoldDB" id="A0A9E2KNK2"/>
<dbReference type="SUPFAM" id="SSF52540">
    <property type="entry name" value="P-loop containing nucleoside triphosphate hydrolases"/>
    <property type="match status" value="1"/>
</dbReference>
<feature type="compositionally biased region" description="Polar residues" evidence="2">
    <location>
        <begin position="1158"/>
        <end position="1167"/>
    </location>
</feature>
<feature type="compositionally biased region" description="Acidic residues" evidence="2">
    <location>
        <begin position="1198"/>
        <end position="1207"/>
    </location>
</feature>
<sequence length="1280" mass="146323">MVNEVSTPVGEEREIPSLEGFRFQRFEVLNWGPFHRDIWKLDFKCHNTLLIGKNGSGKSTLVDAITTLFETPGNIIYNKAAGAKKSERSLETYILGHIRNKSEGSKERTEFRNTKDYGIILGVFYSERMQKTVTLAQFFSFAGGDKVVPIYIGALQDLSISVNFKNFGKRTSDLKRHLKNQGCTIFDNFAQYKQWYMRELNVSVGAMNLFKQCIALKDIADITSFVRTFMLEHNDVSPLVLDLITHFADLSNCYQQVLTARKQIEALSPLEEQNSQWLALNEQVAATDVALKQVHSFINDLQLKLVNNELERNSQQCIHLQAQLQDLNLQLQALDTERERLQQQHAQAGGDTLGAYKRELQLNEEKKGTRARALAQYGNKLVRLKLSPPQNEEQFLQQRAQLSASQAQYQQAVSQAQLDLAAATGQAHHLEEQAQELKEELDSLSLRDSNLPREQIELRDRMAQELNVDASRLPYAGELMQVKAEEKAQWEGAAERVLHGFALSLLVPDELYKDVVHYVNGRSLRGRLVFFKHADMLEGKTSTLVNNSLAMKIEIKEDSPFKDALRTQLLQRFNLACCTREDDFRRLPEAVMPSGLIKQRRRHEKDDRRDVSDRRFYVLGWSNRDKRLLLQSQYKAKQSELQQAKNAREQVQKGLEQSFIQCSTVDQILKDYPSFEELNVAAVEREIAHLQAAINELQEHNQDLKDLSAKLAQCKQQLQEKSASKESLSNQYAVAQAKVQRLQDKSEALQVLLAQEPLSQSVANYLLPIYRAQKIKVMVDDSGMAISRLERAVVAERDKLVKQRQDLEREIENRLKDFNHAYPDTTKEMVAKQEAVGEYLALLQDLRQDNLPKYEQRFKEKLAHSTVNDLAHLRATLNQYEQSISRRMDEINSSLREIDYNPESFIELKYTANKDVAIIDFKKDLQNCISNVFGHEGNLEAAEERFQLIKNLIDRLKVRSDHVLEDETWRAKVLDVRNWYTYAAAEYDRNTLQEREYYANSNAKSGGQKEKLAYTILAAALAYQFQQQEQKGGLFVSSLRFLMIDEAFGSGSPELATYGLKLFKQLQLQVLVVTPLAKINEIEPFISQVALAQGKLGIPSTLKNMTIEHFISLLEARNELRQELIRTLDEAGLNSATPQVEDKEPQVEKPVEEAPVSPESSAQTATAPQAEDKSVQEEEIVAEAQEQSASSVATDATATDDDEEEDAIYVQEQQWERQQARRKLQQLAEHRAQSHIFKESPLSREIDRQVKLRAQEAQAEDKKDKEDQVLARLTDLFKAL</sequence>
<reference evidence="3" key="2">
    <citation type="submission" date="2021-04" db="EMBL/GenBank/DDBJ databases">
        <authorList>
            <person name="Gilroy R."/>
        </authorList>
    </citation>
    <scope>NUCLEOTIDE SEQUENCE</scope>
    <source>
        <strain evidence="3">687</strain>
    </source>
</reference>
<accession>A0A9E2KNK2</accession>
<feature type="coiled-coil region" evidence="1">
    <location>
        <begin position="680"/>
        <end position="752"/>
    </location>
</feature>
<dbReference type="Pfam" id="PF13555">
    <property type="entry name" value="AAA_29"/>
    <property type="match status" value="1"/>
</dbReference>
<proteinExistence type="predicted"/>
<dbReference type="InterPro" id="IPR027417">
    <property type="entry name" value="P-loop_NTPase"/>
</dbReference>
<dbReference type="EMBL" id="JAHLFG010000070">
    <property type="protein sequence ID" value="MBU3827126.1"/>
    <property type="molecule type" value="Genomic_DNA"/>
</dbReference>
<evidence type="ECO:0000313" key="3">
    <source>
        <dbReference type="EMBL" id="MBU3827126.1"/>
    </source>
</evidence>
<feature type="coiled-coil region" evidence="1">
    <location>
        <begin position="627"/>
        <end position="654"/>
    </location>
</feature>
<feature type="compositionally biased region" description="Low complexity" evidence="2">
    <location>
        <begin position="1182"/>
        <end position="1197"/>
    </location>
</feature>
<feature type="coiled-coil region" evidence="1">
    <location>
        <begin position="310"/>
        <end position="351"/>
    </location>
</feature>